<comment type="subunit">
    <text evidence="1">Homodimer.</text>
</comment>
<gene>
    <name evidence="3" type="primary">phoU</name>
    <name evidence="3" type="ORF">N7Z68_03700</name>
</gene>
<dbReference type="Proteomes" id="UP001148125">
    <property type="component" value="Unassembled WGS sequence"/>
</dbReference>
<keyword evidence="1" id="KW-0592">Phosphate transport</keyword>
<dbReference type="InterPro" id="IPR026022">
    <property type="entry name" value="PhoU_dom"/>
</dbReference>
<dbReference type="PIRSF" id="PIRSF003107">
    <property type="entry name" value="PhoU"/>
    <property type="match status" value="1"/>
</dbReference>
<comment type="caution">
    <text evidence="3">The sequence shown here is derived from an EMBL/GenBank/DDBJ whole genome shotgun (WGS) entry which is preliminary data.</text>
</comment>
<dbReference type="Pfam" id="PF01895">
    <property type="entry name" value="PhoU"/>
    <property type="match status" value="2"/>
</dbReference>
<dbReference type="PANTHER" id="PTHR42930:SF3">
    <property type="entry name" value="PHOSPHATE-SPECIFIC TRANSPORT SYSTEM ACCESSORY PROTEIN PHOU"/>
    <property type="match status" value="1"/>
</dbReference>
<keyword evidence="1" id="KW-0813">Transport</keyword>
<dbReference type="NCBIfam" id="TIGR02135">
    <property type="entry name" value="phoU_full"/>
    <property type="match status" value="1"/>
</dbReference>
<dbReference type="InterPro" id="IPR028366">
    <property type="entry name" value="PhoU"/>
</dbReference>
<dbReference type="PANTHER" id="PTHR42930">
    <property type="entry name" value="PHOSPHATE-SPECIFIC TRANSPORT SYSTEM ACCESSORY PROTEIN PHOU"/>
    <property type="match status" value="1"/>
</dbReference>
<feature type="domain" description="PhoU" evidence="2">
    <location>
        <begin position="18"/>
        <end position="104"/>
    </location>
</feature>
<comment type="subcellular location">
    <subcellularLocation>
        <location evidence="1">Cytoplasm</location>
    </subcellularLocation>
</comment>
<proteinExistence type="inferred from homology"/>
<dbReference type="RefSeq" id="WP_275117107.1">
    <property type="nucleotide sequence ID" value="NZ_JAOTPO010000002.1"/>
</dbReference>
<evidence type="ECO:0000313" key="4">
    <source>
        <dbReference type="Proteomes" id="UP001148125"/>
    </source>
</evidence>
<accession>A0ABT5VAK0</accession>
<evidence type="ECO:0000256" key="1">
    <source>
        <dbReference type="PIRNR" id="PIRNR003107"/>
    </source>
</evidence>
<evidence type="ECO:0000313" key="3">
    <source>
        <dbReference type="EMBL" id="MDE5412476.1"/>
    </source>
</evidence>
<dbReference type="SUPFAM" id="SSF109755">
    <property type="entry name" value="PhoU-like"/>
    <property type="match status" value="1"/>
</dbReference>
<keyword evidence="4" id="KW-1185">Reference proteome</keyword>
<dbReference type="InterPro" id="IPR038078">
    <property type="entry name" value="PhoU-like_sf"/>
</dbReference>
<comment type="function">
    <text evidence="1">Plays a role in the regulation of phosphate uptake.</text>
</comment>
<dbReference type="EMBL" id="JAOTPO010000002">
    <property type="protein sequence ID" value="MDE5412476.1"/>
    <property type="molecule type" value="Genomic_DNA"/>
</dbReference>
<evidence type="ECO:0000259" key="2">
    <source>
        <dbReference type="Pfam" id="PF01895"/>
    </source>
</evidence>
<reference evidence="3" key="1">
    <citation type="submission" date="2024-05" db="EMBL/GenBank/DDBJ databases">
        <title>Alkalihalobacillus sp. strain MEB203 novel alkaliphilic bacterium from Lonar Lake, India.</title>
        <authorList>
            <person name="Joshi A."/>
            <person name="Thite S."/>
            <person name="Mengade P."/>
        </authorList>
    </citation>
    <scope>NUCLEOTIDE SEQUENCE</scope>
    <source>
        <strain evidence="3">MEB 203</strain>
    </source>
</reference>
<protein>
    <recommendedName>
        <fullName evidence="1">Phosphate-specific transport system accessory protein PhoU</fullName>
    </recommendedName>
</protein>
<feature type="domain" description="PhoU" evidence="2">
    <location>
        <begin position="124"/>
        <end position="205"/>
    </location>
</feature>
<name>A0ABT5VAK0_9BACI</name>
<sequence length="217" mass="24833">MMIRGNFETELREIKTKILEMGQVVEMALQHSLDGFRTNDHVVLDTVIRNDQKVNQYELQINESVTLLIAKQQPVASDLRKLIVALKISSDLERIGDLAVDIAKVGKRVKPSELDIYRDHLIAISERATEMLSRAIAAYYHSDVLKAQKIATLDDTVDRMYAEFIQNLFQIQDSQNHLETAINLAFIGRYIERIADYATNLAECIVYEVNGQYFDLN</sequence>
<dbReference type="Gene3D" id="1.20.58.220">
    <property type="entry name" value="Phosphate transport system protein phou homolog 2, domain 2"/>
    <property type="match status" value="1"/>
</dbReference>
<organism evidence="3 4">
    <name type="scientific">Alkalihalobacterium chitinilyticum</name>
    <dbReference type="NCBI Taxonomy" id="2980103"/>
    <lineage>
        <taxon>Bacteria</taxon>
        <taxon>Bacillati</taxon>
        <taxon>Bacillota</taxon>
        <taxon>Bacilli</taxon>
        <taxon>Bacillales</taxon>
        <taxon>Bacillaceae</taxon>
        <taxon>Alkalihalobacterium</taxon>
    </lineage>
</organism>
<comment type="similarity">
    <text evidence="1">Belongs to the PhoU family.</text>
</comment>
<keyword evidence="1" id="KW-0963">Cytoplasm</keyword>